<organism evidence="1 2">
    <name type="scientific">Amycolatopsis balhimycina DSM 5908</name>
    <dbReference type="NCBI Taxonomy" id="1081091"/>
    <lineage>
        <taxon>Bacteria</taxon>
        <taxon>Bacillati</taxon>
        <taxon>Actinomycetota</taxon>
        <taxon>Actinomycetes</taxon>
        <taxon>Pseudonocardiales</taxon>
        <taxon>Pseudonocardiaceae</taxon>
        <taxon>Amycolatopsis</taxon>
    </lineage>
</organism>
<evidence type="ECO:0000313" key="1">
    <source>
        <dbReference type="EMBL" id="RSM36462.1"/>
    </source>
</evidence>
<protein>
    <submittedName>
        <fullName evidence="1">Uncharacterized protein</fullName>
    </submittedName>
</protein>
<sequence>MSALLTAPRVAGLALSCDGLRLLATVEVPNAAKSRSVQQLWEIPLTGGAALWGSRSLLMHSDLRQWLVRR</sequence>
<proteinExistence type="predicted"/>
<evidence type="ECO:0000313" key="2">
    <source>
        <dbReference type="Proteomes" id="UP000286716"/>
    </source>
</evidence>
<dbReference type="Proteomes" id="UP000286716">
    <property type="component" value="Unassembled WGS sequence"/>
</dbReference>
<gene>
    <name evidence="1" type="ORF">DMA12_40265</name>
</gene>
<accession>A0A428W061</accession>
<dbReference type="AlphaFoldDB" id="A0A428W061"/>
<comment type="caution">
    <text evidence="1">The sequence shown here is derived from an EMBL/GenBank/DDBJ whole genome shotgun (WGS) entry which is preliminary data.</text>
</comment>
<keyword evidence="2" id="KW-1185">Reference proteome</keyword>
<reference evidence="1 2" key="1">
    <citation type="submission" date="2018-05" db="EMBL/GenBank/DDBJ databases">
        <title>Evolution of GPA BGCs.</title>
        <authorList>
            <person name="Waglechner N."/>
            <person name="Wright G.D."/>
        </authorList>
    </citation>
    <scope>NUCLEOTIDE SEQUENCE [LARGE SCALE GENOMIC DNA]</scope>
    <source>
        <strain evidence="1 2">DSM 5908</strain>
    </source>
</reference>
<dbReference type="EMBL" id="QHHU01000085">
    <property type="protein sequence ID" value="RSM36462.1"/>
    <property type="molecule type" value="Genomic_DNA"/>
</dbReference>
<name>A0A428W061_AMYBA</name>